<evidence type="ECO:0000256" key="8">
    <source>
        <dbReference type="ARBA" id="ARBA00022842"/>
    </source>
</evidence>
<dbReference type="RefSeq" id="WP_354298566.1">
    <property type="nucleotide sequence ID" value="NZ_JBEPLU010000005.1"/>
</dbReference>
<comment type="cofactor">
    <cofactor evidence="1">
        <name>Mg(2+)</name>
        <dbReference type="ChEBI" id="CHEBI:18420"/>
    </cofactor>
</comment>
<dbReference type="InterPro" id="IPR003374">
    <property type="entry name" value="ApbE-like_sf"/>
</dbReference>
<dbReference type="EC" id="2.7.1.180" evidence="2 11"/>
<comment type="catalytic activity">
    <reaction evidence="10 11">
        <text>L-threonyl-[protein] + FAD = FMN-L-threonyl-[protein] + AMP + H(+)</text>
        <dbReference type="Rhea" id="RHEA:36847"/>
        <dbReference type="Rhea" id="RHEA-COMP:11060"/>
        <dbReference type="Rhea" id="RHEA-COMP:11061"/>
        <dbReference type="ChEBI" id="CHEBI:15378"/>
        <dbReference type="ChEBI" id="CHEBI:30013"/>
        <dbReference type="ChEBI" id="CHEBI:57692"/>
        <dbReference type="ChEBI" id="CHEBI:74257"/>
        <dbReference type="ChEBI" id="CHEBI:456215"/>
        <dbReference type="EC" id="2.7.1.180"/>
    </reaction>
</comment>
<evidence type="ECO:0000256" key="10">
    <source>
        <dbReference type="ARBA" id="ARBA00048540"/>
    </source>
</evidence>
<evidence type="ECO:0000256" key="7">
    <source>
        <dbReference type="ARBA" id="ARBA00022827"/>
    </source>
</evidence>
<gene>
    <name evidence="12" type="ORF">ABID41_003849</name>
</gene>
<evidence type="ECO:0000256" key="11">
    <source>
        <dbReference type="PIRNR" id="PIRNR006268"/>
    </source>
</evidence>
<evidence type="ECO:0000313" key="13">
    <source>
        <dbReference type="Proteomes" id="UP001549110"/>
    </source>
</evidence>
<dbReference type="InterPro" id="IPR024932">
    <property type="entry name" value="ApbE"/>
</dbReference>
<dbReference type="PANTHER" id="PTHR30040:SF2">
    <property type="entry name" value="FAD:PROTEIN FMN TRANSFERASE"/>
    <property type="match status" value="1"/>
</dbReference>
<organism evidence="12 13">
    <name type="scientific">Phenylobacterium koreense</name>
    <dbReference type="NCBI Taxonomy" id="266125"/>
    <lineage>
        <taxon>Bacteria</taxon>
        <taxon>Pseudomonadati</taxon>
        <taxon>Pseudomonadota</taxon>
        <taxon>Alphaproteobacteria</taxon>
        <taxon>Caulobacterales</taxon>
        <taxon>Caulobacteraceae</taxon>
        <taxon>Phenylobacterium</taxon>
    </lineage>
</organism>
<sequence length="305" mass="32644">MSTDILVTLNGPTMGTRWSARLASRHASPDLTAALQNAVDLVDRQMSTWRADSDLMRLNRAVQGGWVDVGAELMEVLNVSAEVTAASDGAFDIGVGEAVSAWGFGAAQGQADETAIRAAMGRRLRAQVECRPGAGRARRLNDRRLDLSGVAKGFAVDQMAKVLRGRQIPDFLASLDGEIIAHGRRPDGRPWAVALEEPDPARRAARGVIEVTDCALATSGDYRHRIQLGAAWLSHTMDPRSGAPVRNRAASVTVLAADCARADAWATALMVLGETDGPALARAKGIEAIFLIREEVGFREEATLR</sequence>
<dbReference type="PANTHER" id="PTHR30040">
    <property type="entry name" value="THIAMINE BIOSYNTHESIS LIPOPROTEIN APBE"/>
    <property type="match status" value="1"/>
</dbReference>
<proteinExistence type="inferred from homology"/>
<reference evidence="12 13" key="1">
    <citation type="submission" date="2024-06" db="EMBL/GenBank/DDBJ databases">
        <title>Genomic Encyclopedia of Type Strains, Phase IV (KMG-IV): sequencing the most valuable type-strain genomes for metagenomic binning, comparative biology and taxonomic classification.</title>
        <authorList>
            <person name="Goeker M."/>
        </authorList>
    </citation>
    <scope>NUCLEOTIDE SEQUENCE [LARGE SCALE GENOMIC DNA]</scope>
    <source>
        <strain evidence="12 13">DSM 17809</strain>
    </source>
</reference>
<comment type="similarity">
    <text evidence="11">Belongs to the ApbE family.</text>
</comment>
<dbReference type="PIRSF" id="PIRSF006268">
    <property type="entry name" value="ApbE"/>
    <property type="match status" value="1"/>
</dbReference>
<evidence type="ECO:0000256" key="1">
    <source>
        <dbReference type="ARBA" id="ARBA00001946"/>
    </source>
</evidence>
<keyword evidence="6 11" id="KW-0479">Metal-binding</keyword>
<protein>
    <recommendedName>
        <fullName evidence="3 11">FAD:protein FMN transferase</fullName>
        <ecNumber evidence="2 11">2.7.1.180</ecNumber>
    </recommendedName>
    <alternativeName>
        <fullName evidence="9 11">Flavin transferase</fullName>
    </alternativeName>
</protein>
<evidence type="ECO:0000313" key="12">
    <source>
        <dbReference type="EMBL" id="MET3528707.1"/>
    </source>
</evidence>
<dbReference type="EMBL" id="JBEPLU010000005">
    <property type="protein sequence ID" value="MET3528707.1"/>
    <property type="molecule type" value="Genomic_DNA"/>
</dbReference>
<keyword evidence="7 11" id="KW-0274">FAD</keyword>
<dbReference type="SUPFAM" id="SSF143631">
    <property type="entry name" value="ApbE-like"/>
    <property type="match status" value="1"/>
</dbReference>
<keyword evidence="4 11" id="KW-0285">Flavoprotein</keyword>
<name>A0ABV2EPX5_9CAUL</name>
<keyword evidence="12" id="KW-0449">Lipoprotein</keyword>
<keyword evidence="5 11" id="KW-0808">Transferase</keyword>
<evidence type="ECO:0000256" key="3">
    <source>
        <dbReference type="ARBA" id="ARBA00016337"/>
    </source>
</evidence>
<keyword evidence="13" id="KW-1185">Reference proteome</keyword>
<keyword evidence="8 11" id="KW-0460">Magnesium</keyword>
<dbReference type="Proteomes" id="UP001549110">
    <property type="component" value="Unassembled WGS sequence"/>
</dbReference>
<evidence type="ECO:0000256" key="4">
    <source>
        <dbReference type="ARBA" id="ARBA00022630"/>
    </source>
</evidence>
<dbReference type="Gene3D" id="3.10.520.10">
    <property type="entry name" value="ApbE-like domains"/>
    <property type="match status" value="1"/>
</dbReference>
<evidence type="ECO:0000256" key="2">
    <source>
        <dbReference type="ARBA" id="ARBA00011955"/>
    </source>
</evidence>
<evidence type="ECO:0000256" key="9">
    <source>
        <dbReference type="ARBA" id="ARBA00031306"/>
    </source>
</evidence>
<evidence type="ECO:0000256" key="6">
    <source>
        <dbReference type="ARBA" id="ARBA00022723"/>
    </source>
</evidence>
<dbReference type="Pfam" id="PF02424">
    <property type="entry name" value="ApbE"/>
    <property type="match status" value="1"/>
</dbReference>
<comment type="caution">
    <text evidence="12">The sequence shown here is derived from an EMBL/GenBank/DDBJ whole genome shotgun (WGS) entry which is preliminary data.</text>
</comment>
<evidence type="ECO:0000256" key="5">
    <source>
        <dbReference type="ARBA" id="ARBA00022679"/>
    </source>
</evidence>
<accession>A0ABV2EPX5</accession>